<gene>
    <name evidence="8" type="primary">IL15</name>
</gene>
<dbReference type="GO" id="GO:0006955">
    <property type="term" value="P:immune response"/>
    <property type="evidence" value="ECO:0007669"/>
    <property type="project" value="InterPro"/>
</dbReference>
<keyword evidence="3 7" id="KW-0202">Cytokine</keyword>
<dbReference type="Pfam" id="PF02372">
    <property type="entry name" value="IL15"/>
    <property type="match status" value="1"/>
</dbReference>
<keyword evidence="4" id="KW-0964">Secreted</keyword>
<accession>V9NJW3</accession>
<comment type="similarity">
    <text evidence="2 7">Belongs to the IL-15/IL-21 family.</text>
</comment>
<evidence type="ECO:0000256" key="3">
    <source>
        <dbReference type="ARBA" id="ARBA00022514"/>
    </source>
</evidence>
<evidence type="ECO:0000256" key="2">
    <source>
        <dbReference type="ARBA" id="ARBA00006050"/>
    </source>
</evidence>
<keyword evidence="5" id="KW-0732">Signal</keyword>
<organism evidence="8">
    <name type="scientific">Ginglymostoma cirratum</name>
    <name type="common">Nurse shark</name>
    <name type="synonym">Squalus cirratus</name>
    <dbReference type="NCBI Taxonomy" id="7801"/>
    <lineage>
        <taxon>Eukaryota</taxon>
        <taxon>Metazoa</taxon>
        <taxon>Chordata</taxon>
        <taxon>Craniata</taxon>
        <taxon>Vertebrata</taxon>
        <taxon>Chondrichthyes</taxon>
        <taxon>Elasmobranchii</taxon>
        <taxon>Galeomorphii</taxon>
        <taxon>Galeoidea</taxon>
        <taxon>Orectolobiformes</taxon>
        <taxon>Ginglymostomatidae</taxon>
        <taxon>Ginglymostoma</taxon>
    </lineage>
</organism>
<evidence type="ECO:0000256" key="7">
    <source>
        <dbReference type="RuleBase" id="RU003453"/>
    </source>
</evidence>
<comment type="subcellular location">
    <subcellularLocation>
        <location evidence="1">Secreted</location>
    </subcellularLocation>
</comment>
<dbReference type="GO" id="GO:0042102">
    <property type="term" value="P:positive regulation of T cell proliferation"/>
    <property type="evidence" value="ECO:0007669"/>
    <property type="project" value="TreeGrafter"/>
</dbReference>
<reference evidence="8" key="1">
    <citation type="journal article" date="2014" name="Nature">
        <title>Elephant shark genome provides unique insights into gnathostome evolution.</title>
        <authorList>
            <consortium name="International Elephant Shark Genome Sequencing Consortium"/>
            <person name="Venkatesh B."/>
            <person name="Lee A.P."/>
            <person name="Ravi V."/>
            <person name="Maurya A.K."/>
            <person name="Lian M.M."/>
            <person name="Swann J.B."/>
            <person name="Ohta Y."/>
            <person name="Flajnik M.F."/>
            <person name="Sutoh Y."/>
            <person name="Kasahara M."/>
            <person name="Hoon S."/>
            <person name="Gangu V."/>
            <person name="Roy S.W."/>
            <person name="Irimia M."/>
            <person name="Korzh V."/>
            <person name="Kondrychyn I."/>
            <person name="Lim Z.W."/>
            <person name="Tay B.H."/>
            <person name="Tohari S."/>
            <person name="Kong K.W."/>
            <person name="Ho S."/>
            <person name="Lorente-Galdos B."/>
            <person name="Quilez J."/>
            <person name="Marques-Bonet T."/>
            <person name="Raney B.J."/>
            <person name="Ingham P.W."/>
            <person name="Tay A."/>
            <person name="Hillier L.W."/>
            <person name="Minx P."/>
            <person name="Boehm T."/>
            <person name="Wilson R.K."/>
            <person name="Brenner S."/>
            <person name="Warren W.C."/>
        </authorList>
    </citation>
    <scope>NUCLEOTIDE SEQUENCE</scope>
    <source>
        <tissue evidence="8">Thymus</tissue>
    </source>
</reference>
<dbReference type="GO" id="GO:0005615">
    <property type="term" value="C:extracellular space"/>
    <property type="evidence" value="ECO:0007669"/>
    <property type="project" value="UniProtKB-KW"/>
</dbReference>
<dbReference type="Gene3D" id="1.20.1250.70">
    <property type="entry name" value="Interleukin-15/Interleukin-21"/>
    <property type="match status" value="1"/>
</dbReference>
<dbReference type="InterPro" id="IPR009079">
    <property type="entry name" value="4_helix_cytokine-like_core"/>
</dbReference>
<evidence type="ECO:0000256" key="1">
    <source>
        <dbReference type="ARBA" id="ARBA00004613"/>
    </source>
</evidence>
<sequence>MRRRQVKRVCFYCYLHLGLDCHIFTFINTETGISLLLLCNFAACLPKTDAPHNHNTGKVRRAAVAEMLQMVTGMQKQVEGKRKEGLFPPKDVPELRLYTPEQIPNDCFETAFTCFIQELNVLRFEFALESYELPNMNRMNRNAKAFSKFNQKNCKICEAFQEKNATHFLMAFEILLQNKYRQT</sequence>
<evidence type="ECO:0000256" key="6">
    <source>
        <dbReference type="ARBA" id="ARBA00023157"/>
    </source>
</evidence>
<dbReference type="EMBL" id="KC814629">
    <property type="protein sequence ID" value="AGQ17908.1"/>
    <property type="molecule type" value="mRNA"/>
</dbReference>
<name>V9NJW3_GINCI</name>
<dbReference type="GO" id="GO:0005125">
    <property type="term" value="F:cytokine activity"/>
    <property type="evidence" value="ECO:0007669"/>
    <property type="project" value="UniProtKB-KW"/>
</dbReference>
<protein>
    <recommendedName>
        <fullName evidence="7">Interleukin</fullName>
    </recommendedName>
</protein>
<dbReference type="GO" id="GO:0005126">
    <property type="term" value="F:cytokine receptor binding"/>
    <property type="evidence" value="ECO:0007669"/>
    <property type="project" value="InterPro"/>
</dbReference>
<dbReference type="GO" id="GO:0050778">
    <property type="term" value="P:positive regulation of immune response"/>
    <property type="evidence" value="ECO:0007669"/>
    <property type="project" value="TreeGrafter"/>
</dbReference>
<dbReference type="InterPro" id="IPR003443">
    <property type="entry name" value="IL-15/IL-21_fam"/>
</dbReference>
<dbReference type="AlphaFoldDB" id="V9NJW3"/>
<proteinExistence type="evidence at transcript level"/>
<dbReference type="SUPFAM" id="SSF47266">
    <property type="entry name" value="4-helical cytokines"/>
    <property type="match status" value="1"/>
</dbReference>
<evidence type="ECO:0000256" key="4">
    <source>
        <dbReference type="ARBA" id="ARBA00022525"/>
    </source>
</evidence>
<dbReference type="PANTHER" id="PTHR14356:SF3">
    <property type="entry name" value="INTERLEUKIN-15"/>
    <property type="match status" value="1"/>
</dbReference>
<keyword evidence="6" id="KW-1015">Disulfide bond</keyword>
<evidence type="ECO:0000313" key="8">
    <source>
        <dbReference type="EMBL" id="AGQ17908.1"/>
    </source>
</evidence>
<dbReference type="PANTHER" id="PTHR14356">
    <property type="entry name" value="INTERLEUKIN-15-RELATED"/>
    <property type="match status" value="1"/>
</dbReference>
<dbReference type="GO" id="GO:0042119">
    <property type="term" value="P:neutrophil activation"/>
    <property type="evidence" value="ECO:0007669"/>
    <property type="project" value="TreeGrafter"/>
</dbReference>
<dbReference type="GO" id="GO:0001819">
    <property type="term" value="P:positive regulation of cytokine production"/>
    <property type="evidence" value="ECO:0007669"/>
    <property type="project" value="TreeGrafter"/>
</dbReference>
<evidence type="ECO:0000256" key="5">
    <source>
        <dbReference type="ARBA" id="ARBA00022729"/>
    </source>
</evidence>